<evidence type="ECO:0000256" key="2">
    <source>
        <dbReference type="SAM" id="MobiDB-lite"/>
    </source>
</evidence>
<evidence type="ECO:0000313" key="5">
    <source>
        <dbReference type="Proteomes" id="UP000264006"/>
    </source>
</evidence>
<organism evidence="4 5">
    <name type="scientific">Euzebya pacifica</name>
    <dbReference type="NCBI Taxonomy" id="1608957"/>
    <lineage>
        <taxon>Bacteria</taxon>
        <taxon>Bacillati</taxon>
        <taxon>Actinomycetota</taxon>
        <taxon>Nitriliruptoria</taxon>
        <taxon>Euzebyales</taxon>
    </lineage>
</organism>
<dbReference type="Gene3D" id="3.30.160.20">
    <property type="match status" value="1"/>
</dbReference>
<dbReference type="NCBIfam" id="NF006718">
    <property type="entry name" value="PRK09256.1"/>
    <property type="match status" value="1"/>
</dbReference>
<feature type="compositionally biased region" description="Basic and acidic residues" evidence="2">
    <location>
        <begin position="156"/>
        <end position="166"/>
    </location>
</feature>
<feature type="compositionally biased region" description="Basic residues" evidence="2">
    <location>
        <begin position="131"/>
        <end position="155"/>
    </location>
</feature>
<dbReference type="KEGG" id="euz:DVS28_a0710"/>
<dbReference type="Pfam" id="PF00472">
    <property type="entry name" value="RF-1"/>
    <property type="match status" value="1"/>
</dbReference>
<dbReference type="AlphaFoldDB" id="A0A346XT64"/>
<dbReference type="GO" id="GO:0043022">
    <property type="term" value="F:ribosome binding"/>
    <property type="evidence" value="ECO:0007669"/>
    <property type="project" value="TreeGrafter"/>
</dbReference>
<evidence type="ECO:0000313" key="4">
    <source>
        <dbReference type="EMBL" id="AXV05411.1"/>
    </source>
</evidence>
<evidence type="ECO:0000256" key="1">
    <source>
        <dbReference type="ARBA" id="ARBA00010835"/>
    </source>
</evidence>
<dbReference type="GO" id="GO:0072344">
    <property type="term" value="P:rescue of stalled ribosome"/>
    <property type="evidence" value="ECO:0007669"/>
    <property type="project" value="TreeGrafter"/>
</dbReference>
<dbReference type="Proteomes" id="UP000264006">
    <property type="component" value="Chromosome"/>
</dbReference>
<feature type="region of interest" description="Disordered" evidence="2">
    <location>
        <begin position="1"/>
        <end position="24"/>
    </location>
</feature>
<proteinExistence type="inferred from homology"/>
<reference evidence="4 5" key="1">
    <citation type="submission" date="2018-09" db="EMBL/GenBank/DDBJ databases">
        <title>Complete genome sequence of Euzebya sp. DY32-46 isolated from seawater of Pacific Ocean.</title>
        <authorList>
            <person name="Xu L."/>
            <person name="Wu Y.-H."/>
            <person name="Xu X.-W."/>
        </authorList>
    </citation>
    <scope>NUCLEOTIDE SEQUENCE [LARGE SCALE GENOMIC DNA]</scope>
    <source>
        <strain evidence="4 5">DY32-46</strain>
    </source>
</reference>
<sequence>MTKQTTRDGGSHVRPPAGTLRSMPMQDGLHVRGVHIPDAELDWRFVTSGGPGGQHANRSNTAVELRFDIGASQALPDRLKERLTRRLADRLTTSGEVIVQVAETRSQTRNRQVALTRLRDLLVEATSPPAKPRRPTKPSRRARQRRLDNKKRRGELKRTRQEPDWR</sequence>
<accession>A0A346XT64</accession>
<dbReference type="PANTHER" id="PTHR47814">
    <property type="entry name" value="PEPTIDYL-TRNA HYDROLASE ARFB"/>
    <property type="match status" value="1"/>
</dbReference>
<protein>
    <submittedName>
        <fullName evidence="4">YaeJ with similarity to translation release factor</fullName>
    </submittedName>
</protein>
<dbReference type="EMBL" id="CP031165">
    <property type="protein sequence ID" value="AXV05411.1"/>
    <property type="molecule type" value="Genomic_DNA"/>
</dbReference>
<evidence type="ECO:0000259" key="3">
    <source>
        <dbReference type="Pfam" id="PF00472"/>
    </source>
</evidence>
<dbReference type="InterPro" id="IPR000352">
    <property type="entry name" value="Pep_chain_release_fac_I"/>
</dbReference>
<gene>
    <name evidence="4" type="ORF">DVS28_a0710</name>
</gene>
<keyword evidence="5" id="KW-1185">Reference proteome</keyword>
<feature type="compositionally biased region" description="Basic and acidic residues" evidence="2">
    <location>
        <begin position="1"/>
        <end position="11"/>
    </location>
</feature>
<dbReference type="PANTHER" id="PTHR47814:SF1">
    <property type="entry name" value="PEPTIDYL-TRNA HYDROLASE ARFB"/>
    <property type="match status" value="1"/>
</dbReference>
<dbReference type="GO" id="GO:0003747">
    <property type="term" value="F:translation release factor activity"/>
    <property type="evidence" value="ECO:0007669"/>
    <property type="project" value="InterPro"/>
</dbReference>
<comment type="similarity">
    <text evidence="1">Belongs to the prokaryotic/mitochondrial release factor family.</text>
</comment>
<feature type="region of interest" description="Disordered" evidence="2">
    <location>
        <begin position="124"/>
        <end position="166"/>
    </location>
</feature>
<dbReference type="InterPro" id="IPR045853">
    <property type="entry name" value="Pep_chain_release_fac_I_sf"/>
</dbReference>
<dbReference type="SUPFAM" id="SSF75620">
    <property type="entry name" value="Release factor"/>
    <property type="match status" value="1"/>
</dbReference>
<dbReference type="GO" id="GO:0004045">
    <property type="term" value="F:peptidyl-tRNA hydrolase activity"/>
    <property type="evidence" value="ECO:0007669"/>
    <property type="project" value="TreeGrafter"/>
</dbReference>
<feature type="domain" description="Prokaryotic-type class I peptide chain release factors" evidence="3">
    <location>
        <begin position="34"/>
        <end position="160"/>
    </location>
</feature>
<name>A0A346XT64_9ACTN</name>